<dbReference type="eggNOG" id="ENOG5030BPJ">
    <property type="taxonomic scope" value="Bacteria"/>
</dbReference>
<feature type="transmembrane region" description="Helical" evidence="1">
    <location>
        <begin position="12"/>
        <end position="29"/>
    </location>
</feature>
<feature type="transmembrane region" description="Helical" evidence="1">
    <location>
        <begin position="118"/>
        <end position="136"/>
    </location>
</feature>
<feature type="transmembrane region" description="Helical" evidence="1">
    <location>
        <begin position="93"/>
        <end position="112"/>
    </location>
</feature>
<keyword evidence="1" id="KW-0472">Membrane</keyword>
<dbReference type="OrthoDB" id="2242787at2"/>
<organism evidence="2 3">
    <name type="scientific">Imhoffiella purpurea</name>
    <dbReference type="NCBI Taxonomy" id="1249627"/>
    <lineage>
        <taxon>Bacteria</taxon>
        <taxon>Pseudomonadati</taxon>
        <taxon>Pseudomonadota</taxon>
        <taxon>Gammaproteobacteria</taxon>
        <taxon>Chromatiales</taxon>
        <taxon>Chromatiaceae</taxon>
        <taxon>Imhoffiella</taxon>
    </lineage>
</organism>
<sequence length="221" mass="24112">MLPAIDQPIREALSAAAIALTCLAFLPYLRGILRGRVRPHLFSWFIWGLTTCVVFIAQIAAEGGVGAWPIGVSGLFTLLIAGLAWIRRGDVSIVGADWAFLLAALSSLPLWYATSDPLWAVAVLTGVDLLGFGPTIRKAYRQPRSESIAFFVLMAARNGLVVLALERHSVATVLFPAAIGLACLAVIAILWVRRAIEAQTLHSAEYHEAMNRDRRQERSPR</sequence>
<name>W9VAK4_9GAMM</name>
<keyword evidence="1" id="KW-0812">Transmembrane</keyword>
<evidence type="ECO:0000256" key="1">
    <source>
        <dbReference type="SAM" id="Phobius"/>
    </source>
</evidence>
<evidence type="ECO:0000313" key="3">
    <source>
        <dbReference type="Proteomes" id="UP000019460"/>
    </source>
</evidence>
<keyword evidence="1" id="KW-1133">Transmembrane helix</keyword>
<dbReference type="STRING" id="1249627.D779_3131"/>
<protein>
    <submittedName>
        <fullName evidence="2">Uncharacterized protein</fullName>
    </submittedName>
</protein>
<feature type="transmembrane region" description="Helical" evidence="1">
    <location>
        <begin position="148"/>
        <end position="165"/>
    </location>
</feature>
<evidence type="ECO:0000313" key="2">
    <source>
        <dbReference type="EMBL" id="EXJ13931.1"/>
    </source>
</evidence>
<dbReference type="EMBL" id="AONC01000052">
    <property type="protein sequence ID" value="EXJ13931.1"/>
    <property type="molecule type" value="Genomic_DNA"/>
</dbReference>
<feature type="transmembrane region" description="Helical" evidence="1">
    <location>
        <begin position="67"/>
        <end position="86"/>
    </location>
</feature>
<comment type="caution">
    <text evidence="2">The sequence shown here is derived from an EMBL/GenBank/DDBJ whole genome shotgun (WGS) entry which is preliminary data.</text>
</comment>
<proteinExistence type="predicted"/>
<gene>
    <name evidence="2" type="ORF">D779_3131</name>
</gene>
<dbReference type="RefSeq" id="WP_052348194.1">
    <property type="nucleotide sequence ID" value="NZ_AONC01000052.1"/>
</dbReference>
<dbReference type="PATRIC" id="fig|1249627.3.peg.3282"/>
<dbReference type="Proteomes" id="UP000019460">
    <property type="component" value="Unassembled WGS sequence"/>
</dbReference>
<dbReference type="AlphaFoldDB" id="W9VAK4"/>
<feature type="transmembrane region" description="Helical" evidence="1">
    <location>
        <begin position="171"/>
        <end position="192"/>
    </location>
</feature>
<accession>W9VAK4</accession>
<feature type="transmembrane region" description="Helical" evidence="1">
    <location>
        <begin position="41"/>
        <end position="61"/>
    </location>
</feature>
<keyword evidence="3" id="KW-1185">Reference proteome</keyword>
<reference evidence="2 3" key="1">
    <citation type="submission" date="2012-11" db="EMBL/GenBank/DDBJ databases">
        <title>Genome assembly of Thiorhodococcus sp. AK35.</title>
        <authorList>
            <person name="Nupur N."/>
            <person name="Khatri I."/>
            <person name="Subramanian S."/>
            <person name="Pinnaka A."/>
        </authorList>
    </citation>
    <scope>NUCLEOTIDE SEQUENCE [LARGE SCALE GENOMIC DNA]</scope>
    <source>
        <strain evidence="2 3">AK35</strain>
    </source>
</reference>